<sequence length="574" mass="64043">MAMPGYLFRFSTNAALMSSNLPFGSSISSSSKVGFKGNTCVGSTSWSCSDTKCYRNQSFGITGHNELITESVRQEAEGFLLNAMNMSFFERLNLAWKILFPSFATRSKSNANIAKQRLKMILFSDRCAVTDEAKQKIVSNVMNTLSDFVEIDSQDKVQLNVSTDSDLGTIYSITVPVRRIKPGYHDEEDIEANIHPICSASISTSRSPKTRPTTPLSSSSSSTRSVKDDPKSPEPISIDNLRRFFDLSIGRWHGSFHQFDAKGKLMQKVSTKLAASSYGEDELISLIQTLYIKQSPSSTSISRHDEEPEWAEYKIKETNMFTADKYQQIAFFPNERAFSLRYQTAGMLETVLRQGVLGEDDTGEESPKNLKLPSRRPSIVCENCLYSQEKDRRARAFHIMDPKGILEMLLIFLEDRGDGVPFHPSLESNSDSTNRILPLLGKWKGHSQTKRSGVYGATIAEADTIALLEMDGKGQLIQDISSTSDGGDVTTNVHWTGTRSDDLITFDGGYQITLLPGGMYMGCPSDISKNVAESKSFHLEFCWLESPEKRQRLVRTYDVEGLAVSSTYFSETKM</sequence>
<dbReference type="InterPro" id="IPR005527">
    <property type="entry name" value="MinE"/>
</dbReference>
<dbReference type="PANTHER" id="PTHR33404">
    <property type="entry name" value="CELL DIVISION TOPOLOGICAL SPECIFICITY FACTOR HOMOLOG, CHLOROPLASTIC"/>
    <property type="match status" value="1"/>
</dbReference>
<feature type="region of interest" description="Disordered" evidence="2">
    <location>
        <begin position="201"/>
        <end position="235"/>
    </location>
</feature>
<proteinExistence type="inferred from homology"/>
<dbReference type="Gene3D" id="3.30.1070.10">
    <property type="entry name" value="Cell division topological specificity factor MinE"/>
    <property type="match status" value="1"/>
</dbReference>
<feature type="domain" description="Biogenesis factor required for ATP synthase 1-like C-terminal" evidence="4">
    <location>
        <begin position="438"/>
        <end position="574"/>
    </location>
</feature>
<keyword evidence="6" id="KW-1185">Reference proteome</keyword>
<comment type="caution">
    <text evidence="5">The sequence shown here is derived from an EMBL/GenBank/DDBJ whole genome shotgun (WGS) entry which is preliminary data.</text>
</comment>
<dbReference type="InterPro" id="IPR048378">
    <property type="entry name" value="BFA1-like_C"/>
</dbReference>
<dbReference type="PANTHER" id="PTHR33404:SF3">
    <property type="entry name" value="NMDA RECEPTOR SUBUNIT EPSILON-1, PUTATIVE (DUF3598)-RELATED"/>
    <property type="match status" value="1"/>
</dbReference>
<evidence type="ECO:0000256" key="2">
    <source>
        <dbReference type="SAM" id="MobiDB-lite"/>
    </source>
</evidence>
<dbReference type="Pfam" id="PF21053">
    <property type="entry name" value="BFA1_C"/>
    <property type="match status" value="1"/>
</dbReference>
<dbReference type="Gene3D" id="2.40.128.20">
    <property type="match status" value="2"/>
</dbReference>
<evidence type="ECO:0000256" key="1">
    <source>
        <dbReference type="ARBA" id="ARBA00008168"/>
    </source>
</evidence>
<dbReference type="EMBL" id="JAQIZT010000004">
    <property type="protein sequence ID" value="KAJ7000821.1"/>
    <property type="molecule type" value="Genomic_DNA"/>
</dbReference>
<dbReference type="GO" id="GO:0051301">
    <property type="term" value="P:cell division"/>
    <property type="evidence" value="ECO:0007669"/>
    <property type="project" value="InterPro"/>
</dbReference>
<comment type="similarity">
    <text evidence="1">Belongs to the MinE family.</text>
</comment>
<dbReference type="InterPro" id="IPR036707">
    <property type="entry name" value="MinE_sf"/>
</dbReference>
<feature type="compositionally biased region" description="Low complexity" evidence="2">
    <location>
        <begin position="201"/>
        <end position="224"/>
    </location>
</feature>
<feature type="domain" description="DUF3598" evidence="3">
    <location>
        <begin position="239"/>
        <end position="417"/>
    </location>
</feature>
<dbReference type="FunFam" id="2.40.128.20:FF:000017">
    <property type="entry name" value="OsWRKY4 family protein"/>
    <property type="match status" value="1"/>
</dbReference>
<protein>
    <submittedName>
        <fullName evidence="5">Uncharacterized protein</fullName>
    </submittedName>
</protein>
<evidence type="ECO:0000313" key="5">
    <source>
        <dbReference type="EMBL" id="KAJ7000821.1"/>
    </source>
</evidence>
<dbReference type="Pfam" id="PF03776">
    <property type="entry name" value="MinE"/>
    <property type="match status" value="1"/>
</dbReference>
<gene>
    <name evidence="5" type="ORF">NC653_011317</name>
</gene>
<accession>A0AAD6R1X5</accession>
<evidence type="ECO:0000259" key="3">
    <source>
        <dbReference type="Pfam" id="PF12204"/>
    </source>
</evidence>
<dbReference type="Pfam" id="PF12204">
    <property type="entry name" value="DUF3598_N"/>
    <property type="match status" value="1"/>
</dbReference>
<dbReference type="InterPro" id="IPR012674">
    <property type="entry name" value="Calycin"/>
</dbReference>
<organism evidence="5 6">
    <name type="scientific">Populus alba x Populus x berolinensis</name>
    <dbReference type="NCBI Taxonomy" id="444605"/>
    <lineage>
        <taxon>Eukaryota</taxon>
        <taxon>Viridiplantae</taxon>
        <taxon>Streptophyta</taxon>
        <taxon>Embryophyta</taxon>
        <taxon>Tracheophyta</taxon>
        <taxon>Spermatophyta</taxon>
        <taxon>Magnoliopsida</taxon>
        <taxon>eudicotyledons</taxon>
        <taxon>Gunneridae</taxon>
        <taxon>Pentapetalae</taxon>
        <taxon>rosids</taxon>
        <taxon>fabids</taxon>
        <taxon>Malpighiales</taxon>
        <taxon>Salicaceae</taxon>
        <taxon>Saliceae</taxon>
        <taxon>Populus</taxon>
    </lineage>
</organism>
<dbReference type="AlphaFoldDB" id="A0AAD6R1X5"/>
<dbReference type="InterPro" id="IPR022017">
    <property type="entry name" value="BFA1-like_DUF3598"/>
</dbReference>
<dbReference type="SUPFAM" id="SSF50814">
    <property type="entry name" value="Lipocalins"/>
    <property type="match status" value="2"/>
</dbReference>
<evidence type="ECO:0000313" key="6">
    <source>
        <dbReference type="Proteomes" id="UP001164929"/>
    </source>
</evidence>
<reference evidence="5 6" key="1">
    <citation type="journal article" date="2023" name="Mol. Ecol. Resour.">
        <title>Chromosome-level genome assembly of a triploid poplar Populus alba 'Berolinensis'.</title>
        <authorList>
            <person name="Chen S."/>
            <person name="Yu Y."/>
            <person name="Wang X."/>
            <person name="Wang S."/>
            <person name="Zhang T."/>
            <person name="Zhou Y."/>
            <person name="He R."/>
            <person name="Meng N."/>
            <person name="Wang Y."/>
            <person name="Liu W."/>
            <person name="Liu Z."/>
            <person name="Liu J."/>
            <person name="Guo Q."/>
            <person name="Huang H."/>
            <person name="Sederoff R.R."/>
            <person name="Wang G."/>
            <person name="Qu G."/>
            <person name="Chen S."/>
        </authorList>
    </citation>
    <scope>NUCLEOTIDE SEQUENCE [LARGE SCALE GENOMIC DNA]</scope>
    <source>
        <strain evidence="5">SC-2020</strain>
    </source>
</reference>
<dbReference type="GO" id="GO:0010020">
    <property type="term" value="P:chloroplast fission"/>
    <property type="evidence" value="ECO:0007669"/>
    <property type="project" value="TreeGrafter"/>
</dbReference>
<dbReference type="FunFam" id="2.40.128.20:FF:000013">
    <property type="entry name" value="OsWRKY4 family protein"/>
    <property type="match status" value="1"/>
</dbReference>
<dbReference type="Proteomes" id="UP001164929">
    <property type="component" value="Chromosome 4"/>
</dbReference>
<name>A0AAD6R1X5_9ROSI</name>
<evidence type="ECO:0000259" key="4">
    <source>
        <dbReference type="Pfam" id="PF21053"/>
    </source>
</evidence>